<gene>
    <name evidence="2" type="ORF">GWK36_02720</name>
</gene>
<dbReference type="KEGG" id="cjap:GWK36_02720"/>
<dbReference type="RefSeq" id="WP_166269867.1">
    <property type="nucleotide sequence ID" value="NZ_CP048029.1"/>
</dbReference>
<feature type="region of interest" description="Disordered" evidence="1">
    <location>
        <begin position="64"/>
        <end position="83"/>
    </location>
</feature>
<evidence type="ECO:0000313" key="3">
    <source>
        <dbReference type="Proteomes" id="UP000502699"/>
    </source>
</evidence>
<evidence type="ECO:0000256" key="1">
    <source>
        <dbReference type="SAM" id="MobiDB-lite"/>
    </source>
</evidence>
<organism evidence="2 3">
    <name type="scientific">Caldichromatium japonicum</name>
    <dbReference type="NCBI Taxonomy" id="2699430"/>
    <lineage>
        <taxon>Bacteria</taxon>
        <taxon>Pseudomonadati</taxon>
        <taxon>Pseudomonadota</taxon>
        <taxon>Gammaproteobacteria</taxon>
        <taxon>Chromatiales</taxon>
        <taxon>Chromatiaceae</taxon>
        <taxon>Caldichromatium</taxon>
    </lineage>
</organism>
<keyword evidence="3" id="KW-1185">Reference proteome</keyword>
<proteinExistence type="predicted"/>
<sequence>MQSSTAAHWGARLSDGARIEVESGTHRAWRLEAGQRAPLWDGVHRLEDGSVVIVRDGVAVPTEPMLRAWESPPPRQEETDERTLGPCSALIERVCGADGRCGETEPCRLARELLQIGRETLPAELKQPLSPSVGSQCSEALGNPFFIPCR</sequence>
<dbReference type="Proteomes" id="UP000502699">
    <property type="component" value="Chromosome"/>
</dbReference>
<evidence type="ECO:0000313" key="2">
    <source>
        <dbReference type="EMBL" id="QIK37094.1"/>
    </source>
</evidence>
<reference evidence="3" key="1">
    <citation type="submission" date="2020-01" db="EMBL/GenBank/DDBJ databases">
        <title>Caldichromatium gen. nov., sp. nov., a thermophilic purple sulfur bacterium member of the family Chromatiaceae isolated from Nakabusa hot spring, Japan.</title>
        <authorList>
            <person name="Saini M.K."/>
            <person name="Hanada S."/>
            <person name="Tank M."/>
        </authorList>
    </citation>
    <scope>NUCLEOTIDE SEQUENCE [LARGE SCALE GENOMIC DNA]</scope>
    <source>
        <strain evidence="3">No.7</strain>
    </source>
</reference>
<accession>A0A6G7VAU4</accession>
<dbReference type="AlphaFoldDB" id="A0A6G7VAU4"/>
<dbReference type="EMBL" id="CP048029">
    <property type="protein sequence ID" value="QIK37094.1"/>
    <property type="molecule type" value="Genomic_DNA"/>
</dbReference>
<name>A0A6G7VAU4_9GAMM</name>
<protein>
    <submittedName>
        <fullName evidence="2">Uncharacterized protein</fullName>
    </submittedName>
</protein>